<dbReference type="InterPro" id="IPR002110">
    <property type="entry name" value="Ankyrin_rpt"/>
</dbReference>
<comment type="caution">
    <text evidence="3">The sequence shown here is derived from an EMBL/GenBank/DDBJ whole genome shotgun (WGS) entry which is preliminary data.</text>
</comment>
<dbReference type="InterPro" id="IPR024775">
    <property type="entry name" value="DinB-like"/>
</dbReference>
<dbReference type="EMBL" id="RKHQ01000002">
    <property type="protein sequence ID" value="ROR93177.1"/>
    <property type="molecule type" value="Genomic_DNA"/>
</dbReference>
<name>A0A3N2D061_9MICO</name>
<evidence type="ECO:0000313" key="3">
    <source>
        <dbReference type="EMBL" id="ROR93177.1"/>
    </source>
</evidence>
<dbReference type="AlphaFoldDB" id="A0A3N2D061"/>
<organism evidence="3 4">
    <name type="scientific">Salana multivorans</name>
    <dbReference type="NCBI Taxonomy" id="120377"/>
    <lineage>
        <taxon>Bacteria</taxon>
        <taxon>Bacillati</taxon>
        <taxon>Actinomycetota</taxon>
        <taxon>Actinomycetes</taxon>
        <taxon>Micrococcales</taxon>
        <taxon>Beutenbergiaceae</taxon>
        <taxon>Salana</taxon>
    </lineage>
</organism>
<evidence type="ECO:0000313" key="4">
    <source>
        <dbReference type="Proteomes" id="UP000275356"/>
    </source>
</evidence>
<dbReference type="RefSeq" id="WP_123740175.1">
    <property type="nucleotide sequence ID" value="NZ_RKHQ01000002.1"/>
</dbReference>
<gene>
    <name evidence="3" type="ORF">EDD28_2585</name>
</gene>
<dbReference type="Pfam" id="PF12796">
    <property type="entry name" value="Ank_2"/>
    <property type="match status" value="1"/>
</dbReference>
<dbReference type="Proteomes" id="UP000275356">
    <property type="component" value="Unassembled WGS sequence"/>
</dbReference>
<proteinExistence type="predicted"/>
<dbReference type="PROSITE" id="PS50088">
    <property type="entry name" value="ANK_REPEAT"/>
    <property type="match status" value="1"/>
</dbReference>
<sequence>MGDPTTTWRDLLLDQLDFYWQAHLWPRLQGLSDEEYLWEPVAGAWSLRTGEDGVVRIESVVPEPPVPPVTTIAWRLAHVGRDVLGKRARAFFGEGAGFPPPADGADVGVDDPDMYDDRHWPEPLPLTAAGGLALLEEGYTLWRSGVAGLDDEELLRPLGPRGGPFADDSMAALVQHLNRETMAHGAEICLLRDLYRAEVARHPAVRAALAGRAVDVEHLLDAPGAAHDLSWDEPSLLADVAALHRWDAVRALVSRGFPVAGSTDAGATALHYAAAAGEISVVRELLALGADPTTVEATFGMPPAGWADYLSHRDTARLLAEAAERWTGA</sequence>
<evidence type="ECO:0000256" key="1">
    <source>
        <dbReference type="PROSITE-ProRule" id="PRU00023"/>
    </source>
</evidence>
<dbReference type="SMART" id="SM00248">
    <property type="entry name" value="ANK"/>
    <property type="match status" value="1"/>
</dbReference>
<reference evidence="3 4" key="1">
    <citation type="submission" date="2018-11" db="EMBL/GenBank/DDBJ databases">
        <title>Sequencing the genomes of 1000 actinobacteria strains.</title>
        <authorList>
            <person name="Klenk H.-P."/>
        </authorList>
    </citation>
    <scope>NUCLEOTIDE SEQUENCE [LARGE SCALE GENOMIC DNA]</scope>
    <source>
        <strain evidence="3 4">DSM 13521</strain>
    </source>
</reference>
<dbReference type="Pfam" id="PF12867">
    <property type="entry name" value="DinB_2"/>
    <property type="match status" value="1"/>
</dbReference>
<feature type="repeat" description="ANK" evidence="1">
    <location>
        <begin position="265"/>
        <end position="297"/>
    </location>
</feature>
<dbReference type="InterPro" id="IPR034660">
    <property type="entry name" value="DinB/YfiT-like"/>
</dbReference>
<keyword evidence="4" id="KW-1185">Reference proteome</keyword>
<dbReference type="PROSITE" id="PS50297">
    <property type="entry name" value="ANK_REP_REGION"/>
    <property type="match status" value="1"/>
</dbReference>
<dbReference type="SUPFAM" id="SSF48403">
    <property type="entry name" value="Ankyrin repeat"/>
    <property type="match status" value="1"/>
</dbReference>
<evidence type="ECO:0000259" key="2">
    <source>
        <dbReference type="Pfam" id="PF12867"/>
    </source>
</evidence>
<dbReference type="OrthoDB" id="5022306at2"/>
<accession>A0A3N2D061</accession>
<dbReference type="Gene3D" id="1.25.40.20">
    <property type="entry name" value="Ankyrin repeat-containing domain"/>
    <property type="match status" value="1"/>
</dbReference>
<dbReference type="InterPro" id="IPR036770">
    <property type="entry name" value="Ankyrin_rpt-contain_sf"/>
</dbReference>
<dbReference type="SUPFAM" id="SSF109854">
    <property type="entry name" value="DinB/YfiT-like putative metalloenzymes"/>
    <property type="match status" value="1"/>
</dbReference>
<keyword evidence="1" id="KW-0040">ANK repeat</keyword>
<protein>
    <submittedName>
        <fullName evidence="3">Ankyrin repeat protein</fullName>
    </submittedName>
</protein>
<feature type="domain" description="DinB-like" evidence="2">
    <location>
        <begin position="63"/>
        <end position="188"/>
    </location>
</feature>